<dbReference type="Gene3D" id="3.90.79.10">
    <property type="entry name" value="Nucleoside Triphosphate Pyrophosphohydrolase"/>
    <property type="match status" value="1"/>
</dbReference>
<dbReference type="InterPro" id="IPR015797">
    <property type="entry name" value="NUDIX_hydrolase-like_dom_sf"/>
</dbReference>
<dbReference type="InterPro" id="IPR020476">
    <property type="entry name" value="Nudix_hydrolase"/>
</dbReference>
<gene>
    <name evidence="4" type="ORF">CUN48_07220</name>
</gene>
<keyword evidence="2 4" id="KW-0378">Hydrolase</keyword>
<dbReference type="AlphaFoldDB" id="A0A2M8QD31"/>
<dbReference type="GO" id="GO:0016787">
    <property type="term" value="F:hydrolase activity"/>
    <property type="evidence" value="ECO:0007669"/>
    <property type="project" value="UniProtKB-KW"/>
</dbReference>
<comment type="cofactor">
    <cofactor evidence="1">
        <name>Mg(2+)</name>
        <dbReference type="ChEBI" id="CHEBI:18420"/>
    </cofactor>
</comment>
<proteinExistence type="predicted"/>
<evidence type="ECO:0000313" key="5">
    <source>
        <dbReference type="Proteomes" id="UP000230790"/>
    </source>
</evidence>
<dbReference type="CDD" id="cd24161">
    <property type="entry name" value="NUDIX_ADPRase_Ndx2"/>
    <property type="match status" value="1"/>
</dbReference>
<comment type="caution">
    <text evidence="4">The sequence shown here is derived from an EMBL/GenBank/DDBJ whole genome shotgun (WGS) entry which is preliminary data.</text>
</comment>
<evidence type="ECO:0000259" key="3">
    <source>
        <dbReference type="PROSITE" id="PS51462"/>
    </source>
</evidence>
<dbReference type="GO" id="GO:0006753">
    <property type="term" value="P:nucleoside phosphate metabolic process"/>
    <property type="evidence" value="ECO:0007669"/>
    <property type="project" value="TreeGrafter"/>
</dbReference>
<name>A0A2M8QD31_9CHLR</name>
<protein>
    <submittedName>
        <fullName evidence="4">NUDIX hydrolase</fullName>
    </submittedName>
</protein>
<evidence type="ECO:0000256" key="1">
    <source>
        <dbReference type="ARBA" id="ARBA00001946"/>
    </source>
</evidence>
<sequence>MTPQPWKTLSTREIYRNPWIRLREDIAELPNGKTTIYGVCEMNACVGVLPFVDDEHVVMVRQYRYVFGEGHRWEMPTGGCKPGESPEASAQRELIEEIGHRAGVLQHINTHYTSKSVCHEVAHLFIARDLIRAADDAIAPDDTEFLEVAILPFADVLKMVLDSEIRDAMTVIAVLWAARQRR</sequence>
<evidence type="ECO:0000256" key="2">
    <source>
        <dbReference type="ARBA" id="ARBA00022801"/>
    </source>
</evidence>
<accession>A0A2M8QD31</accession>
<feature type="domain" description="Nudix hydrolase" evidence="3">
    <location>
        <begin position="41"/>
        <end position="173"/>
    </location>
</feature>
<dbReference type="PANTHER" id="PTHR11839:SF18">
    <property type="entry name" value="NUDIX HYDROLASE DOMAIN-CONTAINING PROTEIN"/>
    <property type="match status" value="1"/>
</dbReference>
<dbReference type="Proteomes" id="UP000230790">
    <property type="component" value="Unassembled WGS sequence"/>
</dbReference>
<dbReference type="Pfam" id="PF00293">
    <property type="entry name" value="NUDIX"/>
    <property type="match status" value="1"/>
</dbReference>
<dbReference type="SUPFAM" id="SSF55811">
    <property type="entry name" value="Nudix"/>
    <property type="match status" value="1"/>
</dbReference>
<dbReference type="PANTHER" id="PTHR11839">
    <property type="entry name" value="UDP/ADP-SUGAR PYROPHOSPHATASE"/>
    <property type="match status" value="1"/>
</dbReference>
<evidence type="ECO:0000313" key="4">
    <source>
        <dbReference type="EMBL" id="PJF47711.1"/>
    </source>
</evidence>
<dbReference type="GO" id="GO:0005829">
    <property type="term" value="C:cytosol"/>
    <property type="evidence" value="ECO:0007669"/>
    <property type="project" value="TreeGrafter"/>
</dbReference>
<dbReference type="GO" id="GO:0019693">
    <property type="term" value="P:ribose phosphate metabolic process"/>
    <property type="evidence" value="ECO:0007669"/>
    <property type="project" value="TreeGrafter"/>
</dbReference>
<reference evidence="4 5" key="1">
    <citation type="submission" date="2017-11" db="EMBL/GenBank/DDBJ databases">
        <title>Evolution of Phototrophy in the Chloroflexi Phylum Driven by Horizontal Gene Transfer.</title>
        <authorList>
            <person name="Ward L.M."/>
            <person name="Hemp J."/>
            <person name="Shih P.M."/>
            <person name="Mcglynn S.E."/>
            <person name="Fischer W."/>
        </authorList>
    </citation>
    <scope>NUCLEOTIDE SEQUENCE [LARGE SCALE GENOMIC DNA]</scope>
    <source>
        <strain evidence="4">JP3_7</strain>
    </source>
</reference>
<organism evidence="4 5">
    <name type="scientific">Candidatus Thermofonsia Clade 3 bacterium</name>
    <dbReference type="NCBI Taxonomy" id="2364212"/>
    <lineage>
        <taxon>Bacteria</taxon>
        <taxon>Bacillati</taxon>
        <taxon>Chloroflexota</taxon>
        <taxon>Candidatus Thermofontia</taxon>
        <taxon>Candidatus Thermofonsia Clade 3</taxon>
    </lineage>
</organism>
<dbReference type="PRINTS" id="PR00502">
    <property type="entry name" value="NUDIXFAMILY"/>
</dbReference>
<dbReference type="InterPro" id="IPR000086">
    <property type="entry name" value="NUDIX_hydrolase_dom"/>
</dbReference>
<dbReference type="EMBL" id="PGTN01000037">
    <property type="protein sequence ID" value="PJF47711.1"/>
    <property type="molecule type" value="Genomic_DNA"/>
</dbReference>
<dbReference type="PROSITE" id="PS51462">
    <property type="entry name" value="NUDIX"/>
    <property type="match status" value="1"/>
</dbReference>